<dbReference type="PANTHER" id="PTHR10890">
    <property type="entry name" value="CYSTEINYL-TRNA SYNTHETASE"/>
    <property type="match status" value="1"/>
</dbReference>
<gene>
    <name evidence="6" type="ORF">F5878DRAFT_628686</name>
</gene>
<keyword evidence="1" id="KW-0436">Ligase</keyword>
<protein>
    <recommendedName>
        <fullName evidence="5">tRNA synthetases class I catalytic domain-containing protein</fullName>
    </recommendedName>
</protein>
<dbReference type="AlphaFoldDB" id="A0AA38P2N4"/>
<feature type="domain" description="tRNA synthetases class I catalytic" evidence="5">
    <location>
        <begin position="23"/>
        <end position="281"/>
    </location>
</feature>
<feature type="region of interest" description="Disordered" evidence="4">
    <location>
        <begin position="514"/>
        <end position="537"/>
    </location>
</feature>
<evidence type="ECO:0000313" key="7">
    <source>
        <dbReference type="Proteomes" id="UP001163846"/>
    </source>
</evidence>
<dbReference type="InterPro" id="IPR032678">
    <property type="entry name" value="tRNA-synt_1_cat_dom"/>
</dbReference>
<reference evidence="6" key="1">
    <citation type="submission" date="2022-08" db="EMBL/GenBank/DDBJ databases">
        <authorList>
            <consortium name="DOE Joint Genome Institute"/>
            <person name="Min B."/>
            <person name="Riley R."/>
            <person name="Sierra-Patev S."/>
            <person name="Naranjo-Ortiz M."/>
            <person name="Looney B."/>
            <person name="Konkel Z."/>
            <person name="Slot J.C."/>
            <person name="Sakamoto Y."/>
            <person name="Steenwyk J.L."/>
            <person name="Rokas A."/>
            <person name="Carro J."/>
            <person name="Camarero S."/>
            <person name="Ferreira P."/>
            <person name="Molpeceres G."/>
            <person name="Ruiz-Duenas F.J."/>
            <person name="Serrano A."/>
            <person name="Henrissat B."/>
            <person name="Drula E."/>
            <person name="Hughes K.W."/>
            <person name="Mata J.L."/>
            <person name="Ishikawa N.K."/>
            <person name="Vargas-Isla R."/>
            <person name="Ushijima S."/>
            <person name="Smith C.A."/>
            <person name="Ahrendt S."/>
            <person name="Andreopoulos W."/>
            <person name="He G."/>
            <person name="Labutti K."/>
            <person name="Lipzen A."/>
            <person name="Ng V."/>
            <person name="Sandor L."/>
            <person name="Barry K."/>
            <person name="Martinez A.T."/>
            <person name="Xiao Y."/>
            <person name="Gibbons J.G."/>
            <person name="Terashima K."/>
            <person name="Hibbett D.S."/>
            <person name="Grigoriev I.V."/>
        </authorList>
    </citation>
    <scope>NUCLEOTIDE SEQUENCE</scope>
    <source>
        <strain evidence="6">TFB9207</strain>
    </source>
</reference>
<evidence type="ECO:0000313" key="6">
    <source>
        <dbReference type="EMBL" id="KAJ3835174.1"/>
    </source>
</evidence>
<dbReference type="Pfam" id="PF01406">
    <property type="entry name" value="tRNA-synt_1e"/>
    <property type="match status" value="2"/>
</dbReference>
<comment type="caution">
    <text evidence="6">The sequence shown here is derived from an EMBL/GenBank/DDBJ whole genome shotgun (WGS) entry which is preliminary data.</text>
</comment>
<dbReference type="Proteomes" id="UP001163846">
    <property type="component" value="Unassembled WGS sequence"/>
</dbReference>
<dbReference type="GO" id="GO:0006423">
    <property type="term" value="P:cysteinyl-tRNA aminoacylation"/>
    <property type="evidence" value="ECO:0007669"/>
    <property type="project" value="TreeGrafter"/>
</dbReference>
<accession>A0AA38P2N4</accession>
<feature type="compositionally biased region" description="Basic residues" evidence="4">
    <location>
        <begin position="526"/>
        <end position="537"/>
    </location>
</feature>
<dbReference type="Gene3D" id="3.40.50.620">
    <property type="entry name" value="HUPs"/>
    <property type="match status" value="3"/>
</dbReference>
<keyword evidence="7" id="KW-1185">Reference proteome</keyword>
<dbReference type="GO" id="GO:0004817">
    <property type="term" value="F:cysteine-tRNA ligase activity"/>
    <property type="evidence" value="ECO:0007669"/>
    <property type="project" value="TreeGrafter"/>
</dbReference>
<dbReference type="PRINTS" id="PR00983">
    <property type="entry name" value="TRNASYNTHCYS"/>
</dbReference>
<proteinExistence type="predicted"/>
<evidence type="ECO:0000256" key="3">
    <source>
        <dbReference type="ARBA" id="ARBA00022840"/>
    </source>
</evidence>
<keyword evidence="2" id="KW-0547">Nucleotide-binding</keyword>
<dbReference type="EMBL" id="MU806439">
    <property type="protein sequence ID" value="KAJ3835174.1"/>
    <property type="molecule type" value="Genomic_DNA"/>
</dbReference>
<evidence type="ECO:0000259" key="5">
    <source>
        <dbReference type="Pfam" id="PF01406"/>
    </source>
</evidence>
<dbReference type="SUPFAM" id="SSF52374">
    <property type="entry name" value="Nucleotidylyl transferase"/>
    <property type="match status" value="1"/>
</dbReference>
<sequence length="537" mass="61555">MSWPDIRAHRSYAATDRVHTKTGRATKWYNCGLTVYDASRMGHACYGRDYATQDVLRRIMTEYFGYDVHFVMNITDIDDKGFIKLARQNHLLEKFRSDTSSSDDKLISQVFTAWRTLLRNDLAAALLENERLSSADTYKEVDIKFAHISELVERSDQQRLEAGVRYEFLPLHLKAGTTSQDILVLFPDEQARLRYVQLYQTSHTATDPSLSRNLASYWETPFFKDMRRLRIITFIDQIVKNGYAYESGGSVYFDTRAFDDARNHDYAKLEPRSKGKREDGTASTSIAVLGDNMDIHSGGIDLAFPHHANEMAQSEAYNDCPIWVNYFIHTGRLHIEGLKMSKSLKDFNTIVETLQKYTARQIRLAFMTQLWNAKVRNLENTLNVGDLEKELFAKLHECQYSFRVAFRSDVLRDLVSSRGKSVNVGVVENNARWIGRMLKMFGLGEGESPEIRWGQEGSAEEGFVNREEVLMPYLRTLSTFCDGVRQLAINKGECFHIDGKALIKLAPLSGPLKARDEKERSLSPNRPKRKLRMKSSG</sequence>
<evidence type="ECO:0000256" key="4">
    <source>
        <dbReference type="SAM" id="MobiDB-lite"/>
    </source>
</evidence>
<evidence type="ECO:0000256" key="2">
    <source>
        <dbReference type="ARBA" id="ARBA00022741"/>
    </source>
</evidence>
<dbReference type="GO" id="GO:0005737">
    <property type="term" value="C:cytoplasm"/>
    <property type="evidence" value="ECO:0007669"/>
    <property type="project" value="TreeGrafter"/>
</dbReference>
<dbReference type="InterPro" id="IPR024909">
    <property type="entry name" value="Cys-tRNA/MSH_ligase"/>
</dbReference>
<organism evidence="6 7">
    <name type="scientific">Lentinula raphanica</name>
    <dbReference type="NCBI Taxonomy" id="153919"/>
    <lineage>
        <taxon>Eukaryota</taxon>
        <taxon>Fungi</taxon>
        <taxon>Dikarya</taxon>
        <taxon>Basidiomycota</taxon>
        <taxon>Agaricomycotina</taxon>
        <taxon>Agaricomycetes</taxon>
        <taxon>Agaricomycetidae</taxon>
        <taxon>Agaricales</taxon>
        <taxon>Marasmiineae</taxon>
        <taxon>Omphalotaceae</taxon>
        <taxon>Lentinula</taxon>
    </lineage>
</organism>
<keyword evidence="3" id="KW-0067">ATP-binding</keyword>
<dbReference type="InterPro" id="IPR014729">
    <property type="entry name" value="Rossmann-like_a/b/a_fold"/>
</dbReference>
<name>A0AA38P2N4_9AGAR</name>
<dbReference type="GO" id="GO:0005524">
    <property type="term" value="F:ATP binding"/>
    <property type="evidence" value="ECO:0007669"/>
    <property type="project" value="UniProtKB-KW"/>
</dbReference>
<feature type="domain" description="tRNA synthetases class I catalytic" evidence="5">
    <location>
        <begin position="286"/>
        <end position="382"/>
    </location>
</feature>
<evidence type="ECO:0000256" key="1">
    <source>
        <dbReference type="ARBA" id="ARBA00022598"/>
    </source>
</evidence>
<dbReference type="PANTHER" id="PTHR10890:SF3">
    <property type="entry name" value="CYSTEINE--TRNA LIGASE, CYTOPLASMIC"/>
    <property type="match status" value="1"/>
</dbReference>